<dbReference type="InterPro" id="IPR006162">
    <property type="entry name" value="Ppantetheine_attach_site"/>
</dbReference>
<dbReference type="VEuPathDB" id="FungiDB:ASPTUDRAFT_60917"/>
<gene>
    <name evidence="6" type="ORF">ASPTUDRAFT_60917</name>
</gene>
<accession>A0A1L9NIV8</accession>
<dbReference type="CDD" id="cd05918">
    <property type="entry name" value="A_NRPS_SidN3_like"/>
    <property type="match status" value="2"/>
</dbReference>
<protein>
    <recommendedName>
        <fullName evidence="5">Carrier domain-containing protein</fullName>
    </recommendedName>
</protein>
<dbReference type="PANTHER" id="PTHR45527">
    <property type="entry name" value="NONRIBOSOMAL PEPTIDE SYNTHETASE"/>
    <property type="match status" value="1"/>
</dbReference>
<dbReference type="SUPFAM" id="SSF47336">
    <property type="entry name" value="ACP-like"/>
    <property type="match status" value="2"/>
</dbReference>
<dbReference type="GO" id="GO:0031177">
    <property type="term" value="F:phosphopantetheine binding"/>
    <property type="evidence" value="ECO:0007669"/>
    <property type="project" value="TreeGrafter"/>
</dbReference>
<evidence type="ECO:0000313" key="6">
    <source>
        <dbReference type="EMBL" id="OJI89153.1"/>
    </source>
</evidence>
<keyword evidence="2" id="KW-0597">Phosphoprotein</keyword>
<dbReference type="Pfam" id="PF07993">
    <property type="entry name" value="NAD_binding_4"/>
    <property type="match status" value="1"/>
</dbReference>
<dbReference type="InterPro" id="IPR036291">
    <property type="entry name" value="NAD(P)-bd_dom_sf"/>
</dbReference>
<sequence length="1969" mass="218115">MYLAFTSGSTGSPKGLVITHTNYASSLHYQLPLLGFIKETRFYDFSSNGFDASLSHTFTILAAGGCLCVPSEQDQRNSLAESITSLRANAIGLTPSVARLLNPADTPTLATLLFFGEALRVSDVQRWWNKVRISNIYGPSECTPYAVINTSAASPQETTRLGKGAGLVTWVVDPDNHDRLLPLGETGELLLEGPLVGEGYLEDAERTARVFIQDPVWLRQGGPNHPGRCGQRLYKTGDLVHYNNDGSLTYVGRKDTQIKIHGQRAELGEIEFCLEQHLPEAKQVIVETITVKQEESSTVLAAFILPRQTSANTEGPGMTSMEIYHVPLDVIHVLGETLPTYMIPSFFLSIREFPRTISDKLDRKTLREIGTLWFQQCVKDQSHVVKTKPTSHVGIELQRIWGDVLCIDSVSVGLQDNFFRIGGDSIAAMKVVSKAQQAGLGLTFSEVFQYPTLANLEGRCRLERARPVEPISPYSLLGSGWNEAIFQEIVAYYQLDPETVEDAYPCTPLQEGLLYLSLQNKGTYMMQRVLELRPDIDTRELCCAWDKMAHSTPILRTRIIQHSETGFLQVVSKEDIQLIHAKSLQQYLEKDKATPMGLGKPLVRCAIVTDEEANRQWFVLTLHHALYDAWSIPLLLQRLSDAYHGMPQRSTQPEFKAFIKYIQGQSHERAVGYWRDSLAECDCEPFPALPWSVQQVKTDSEITHKLSSINIHTLGVTPALLLRSACALLLSHRIKSDKVVFGITTSGRSAPMTGIEEIIGPTIATIPKYVKIQQSQTVMEYLGTIQQQMTTMIPFEQFGFHNITKISSDALQACMFQTLLIIQPEEFAKADNTFGEWERCQESEWDNTYALVLEVQLGTGRVNARFDSNIINSWIVQDLLEGLDFVTGQLRTAQSDKRTTDIDLMTPQSLERIWGWNRIPPSPVKATINELVEKQVEQQPTGMAIHAWDGDLTYVELDHLATSLATELVRLGVGPSLLGPDNVWAIVSILGVLKTGAGFVLLDPSLPESRLRSIIQTVGAKILLSSEANMDLSGLLSKMVIQVGPDLSKAPGHMENHTKNITGQSPLPSSLLYTVFTSGSTGTPKGVMVSHENFCSALRHQSKLLNYTARSRILDGASYSFDAAIHNILTTLAVGACLCIPSQESYKGDIGSAMATMRPTICNLTPTVARLLDPESAYDLETLILLGEPVTRSDIDRWKSNNVQVINAYGPAECTPISTIYAHPSNTEEGVTTWIVHPNNHNRLVPLGCTGELLLEGPLVGLGYMNDPEKTGDAFVEDPEWLLTGSTSHPGRRGRLYKTGDMVQYNEDRSLSFRGRKDNQVKIRGQRVELGDIEYHVSASLPTKAIQVVAEVVVLEDDGEPKPVLVAFIHSDNNAISSSKETTVTPKPYQMTDETMQRISRRLSIIPDVFVSMQKLPLTPTGKIDRKELREIGRSVLLSEGHVFDGTSDPSHNGDDSQGNLILQNDHPAYAIAQKVYSMRPSWVKYRDANVQTGYKVISLHSSGLDSVNMMELTSFVSRRFDIQVDMQYVIAKATTIRSLAKYVLHYQKNGTSPSAAEHTSTGVDLMREINRHDSRIRATQLTLSGSSSPTFNKSSICRDKGSFTVFLTGANGFLGTQILRQLLSNSKVSRVICLIRGDTDDAARQRTISMAKEALWWTDHHTEKLEVWRGDLALPKLGLDPARWETLSCGQTVDYIIHNGATVHWMKGYDVLEAADVGSTMELLQVALRCPTMRFVYITGGRPWKAHEEEDVVAELSAPDAIPYSQTKLVSEVVVRRAATRKIPGSSTPNLPGNIAVINPGWVIGTPTEGYSNTTDYIWRLVATCIRLGVYNGEDAEGWLSISDATTTAEAVLEATFSTRSDILGDEYATQGMAWREFWATLQDMGYKLEGVSLASWMDLVGADIEAAREQHPLWSLKHVYGWLQGNERVAGRARGVSGDTPERLKVAVRVGAEFLVRFGFLPAPTKA</sequence>
<dbReference type="InterPro" id="IPR020845">
    <property type="entry name" value="AMP-binding_CS"/>
</dbReference>
<name>A0A1L9NIV8_ASPTC</name>
<dbReference type="SUPFAM" id="SSF56801">
    <property type="entry name" value="Acetyl-CoA synthetase-like"/>
    <property type="match status" value="2"/>
</dbReference>
<keyword evidence="3" id="KW-0436">Ligase</keyword>
<evidence type="ECO:0000256" key="3">
    <source>
        <dbReference type="ARBA" id="ARBA00022598"/>
    </source>
</evidence>
<dbReference type="Pfam" id="PF00668">
    <property type="entry name" value="Condensation"/>
    <property type="match status" value="1"/>
</dbReference>
<dbReference type="InterPro" id="IPR023213">
    <property type="entry name" value="CAT-like_dom_sf"/>
</dbReference>
<dbReference type="InterPro" id="IPR009081">
    <property type="entry name" value="PP-bd_ACP"/>
</dbReference>
<dbReference type="Proteomes" id="UP000184304">
    <property type="component" value="Unassembled WGS sequence"/>
</dbReference>
<dbReference type="InterPro" id="IPR000873">
    <property type="entry name" value="AMP-dep_synth/lig_dom"/>
</dbReference>
<dbReference type="PROSITE" id="PS00455">
    <property type="entry name" value="AMP_BINDING"/>
    <property type="match status" value="1"/>
</dbReference>
<evidence type="ECO:0000256" key="1">
    <source>
        <dbReference type="ARBA" id="ARBA00022450"/>
    </source>
</evidence>
<dbReference type="OMA" id="CTPISTI"/>
<dbReference type="FunFam" id="3.30.300.30:FF:000015">
    <property type="entry name" value="Nonribosomal peptide synthase SidD"/>
    <property type="match status" value="2"/>
</dbReference>
<dbReference type="InterPro" id="IPR010080">
    <property type="entry name" value="Thioester_reductase-like_dom"/>
</dbReference>
<evidence type="ECO:0000313" key="7">
    <source>
        <dbReference type="Proteomes" id="UP000184304"/>
    </source>
</evidence>
<keyword evidence="1" id="KW-0596">Phosphopantetheine</keyword>
<proteinExistence type="inferred from homology"/>
<dbReference type="InterPro" id="IPR013120">
    <property type="entry name" value="FAR_NAD-bd"/>
</dbReference>
<evidence type="ECO:0000256" key="4">
    <source>
        <dbReference type="ARBA" id="ARBA00029454"/>
    </source>
</evidence>
<comment type="similarity">
    <text evidence="4">Belongs to the NRP synthetase family.</text>
</comment>
<dbReference type="InterPro" id="IPR001242">
    <property type="entry name" value="Condensation_dom"/>
</dbReference>
<dbReference type="STRING" id="767770.A0A1L9NIV8"/>
<dbReference type="Gene3D" id="3.40.50.12780">
    <property type="entry name" value="N-terminal domain of ligase-like"/>
    <property type="match status" value="2"/>
</dbReference>
<dbReference type="NCBIfam" id="TIGR01746">
    <property type="entry name" value="Thioester-redct"/>
    <property type="match status" value="1"/>
</dbReference>
<reference evidence="7" key="1">
    <citation type="journal article" date="2017" name="Genome Biol.">
        <title>Comparative genomics reveals high biological diversity and specific adaptations in the industrially and medically important fungal genus Aspergillus.</title>
        <authorList>
            <person name="de Vries R.P."/>
            <person name="Riley R."/>
            <person name="Wiebenga A."/>
            <person name="Aguilar-Osorio G."/>
            <person name="Amillis S."/>
            <person name="Uchima C.A."/>
            <person name="Anderluh G."/>
            <person name="Asadollahi M."/>
            <person name="Askin M."/>
            <person name="Barry K."/>
            <person name="Battaglia E."/>
            <person name="Bayram O."/>
            <person name="Benocci T."/>
            <person name="Braus-Stromeyer S.A."/>
            <person name="Caldana C."/>
            <person name="Canovas D."/>
            <person name="Cerqueira G.C."/>
            <person name="Chen F."/>
            <person name="Chen W."/>
            <person name="Choi C."/>
            <person name="Clum A."/>
            <person name="Dos Santos R.A."/>
            <person name="Damasio A.R."/>
            <person name="Diallinas G."/>
            <person name="Emri T."/>
            <person name="Fekete E."/>
            <person name="Flipphi M."/>
            <person name="Freyberg S."/>
            <person name="Gallo A."/>
            <person name="Gournas C."/>
            <person name="Habgood R."/>
            <person name="Hainaut M."/>
            <person name="Harispe M.L."/>
            <person name="Henrissat B."/>
            <person name="Hilden K.S."/>
            <person name="Hope R."/>
            <person name="Hossain A."/>
            <person name="Karabika E."/>
            <person name="Karaffa L."/>
            <person name="Karanyi Z."/>
            <person name="Krasevec N."/>
            <person name="Kuo A."/>
            <person name="Kusch H."/>
            <person name="LaButti K."/>
            <person name="Lagendijk E.L."/>
            <person name="Lapidus A."/>
            <person name="Levasseur A."/>
            <person name="Lindquist E."/>
            <person name="Lipzen A."/>
            <person name="Logrieco A.F."/>
            <person name="MacCabe A."/>
            <person name="Maekelae M.R."/>
            <person name="Malavazi I."/>
            <person name="Melin P."/>
            <person name="Meyer V."/>
            <person name="Mielnichuk N."/>
            <person name="Miskei M."/>
            <person name="Molnar A.P."/>
            <person name="Mule G."/>
            <person name="Ngan C.Y."/>
            <person name="Orejas M."/>
            <person name="Orosz E."/>
            <person name="Ouedraogo J.P."/>
            <person name="Overkamp K.M."/>
            <person name="Park H.-S."/>
            <person name="Perrone G."/>
            <person name="Piumi F."/>
            <person name="Punt P.J."/>
            <person name="Ram A.F."/>
            <person name="Ramon A."/>
            <person name="Rauscher S."/>
            <person name="Record E."/>
            <person name="Riano-Pachon D.M."/>
            <person name="Robert V."/>
            <person name="Roehrig J."/>
            <person name="Ruller R."/>
            <person name="Salamov A."/>
            <person name="Salih N.S."/>
            <person name="Samson R.A."/>
            <person name="Sandor E."/>
            <person name="Sanguinetti M."/>
            <person name="Schuetze T."/>
            <person name="Sepcic K."/>
            <person name="Shelest E."/>
            <person name="Sherlock G."/>
            <person name="Sophianopoulou V."/>
            <person name="Squina F.M."/>
            <person name="Sun H."/>
            <person name="Susca A."/>
            <person name="Todd R.B."/>
            <person name="Tsang A."/>
            <person name="Unkles S.E."/>
            <person name="van de Wiele N."/>
            <person name="van Rossen-Uffink D."/>
            <person name="Oliveira J.V."/>
            <person name="Vesth T.C."/>
            <person name="Visser J."/>
            <person name="Yu J.-H."/>
            <person name="Zhou M."/>
            <person name="Andersen M.R."/>
            <person name="Archer D.B."/>
            <person name="Baker S.E."/>
            <person name="Benoit I."/>
            <person name="Brakhage A.A."/>
            <person name="Braus G.H."/>
            <person name="Fischer R."/>
            <person name="Frisvad J.C."/>
            <person name="Goldman G.H."/>
            <person name="Houbraken J."/>
            <person name="Oakley B."/>
            <person name="Pocsi I."/>
            <person name="Scazzocchio C."/>
            <person name="Seiboth B."/>
            <person name="vanKuyk P.A."/>
            <person name="Wortman J."/>
            <person name="Dyer P.S."/>
            <person name="Grigoriev I.V."/>
        </authorList>
    </citation>
    <scope>NUCLEOTIDE SEQUENCE [LARGE SCALE GENOMIC DNA]</scope>
    <source>
        <strain evidence="7">CBS 134.48</strain>
    </source>
</reference>
<dbReference type="GO" id="GO:0016874">
    <property type="term" value="F:ligase activity"/>
    <property type="evidence" value="ECO:0007669"/>
    <property type="project" value="UniProtKB-KW"/>
</dbReference>
<dbReference type="Gene3D" id="3.30.300.30">
    <property type="match status" value="2"/>
</dbReference>
<dbReference type="Pfam" id="PF00550">
    <property type="entry name" value="PP-binding"/>
    <property type="match status" value="2"/>
</dbReference>
<dbReference type="GO" id="GO:0043041">
    <property type="term" value="P:amino acid activation for nonribosomal peptide biosynthetic process"/>
    <property type="evidence" value="ECO:0007669"/>
    <property type="project" value="TreeGrafter"/>
</dbReference>
<dbReference type="OrthoDB" id="416786at2759"/>
<dbReference type="EMBL" id="KV878178">
    <property type="protein sequence ID" value="OJI89153.1"/>
    <property type="molecule type" value="Genomic_DNA"/>
</dbReference>
<dbReference type="Pfam" id="PF00501">
    <property type="entry name" value="AMP-binding"/>
    <property type="match status" value="2"/>
</dbReference>
<evidence type="ECO:0000259" key="5">
    <source>
        <dbReference type="PROSITE" id="PS50075"/>
    </source>
</evidence>
<dbReference type="PANTHER" id="PTHR45527:SF3">
    <property type="entry name" value="SIDEROPHORE SYNTHETASE (EUROFUNG)"/>
    <property type="match status" value="1"/>
</dbReference>
<dbReference type="InterPro" id="IPR042099">
    <property type="entry name" value="ANL_N_sf"/>
</dbReference>
<dbReference type="CDD" id="cd19545">
    <property type="entry name" value="FUM14_C_NRPS-like"/>
    <property type="match status" value="1"/>
</dbReference>
<dbReference type="PROSITE" id="PS00012">
    <property type="entry name" value="PHOSPHOPANTETHEINE"/>
    <property type="match status" value="1"/>
</dbReference>
<dbReference type="FunFam" id="1.10.1200.10:FF:000005">
    <property type="entry name" value="Nonribosomal peptide synthetase 1"/>
    <property type="match status" value="1"/>
</dbReference>
<dbReference type="Gene3D" id="3.40.50.720">
    <property type="entry name" value="NAD(P)-binding Rossmann-like Domain"/>
    <property type="match status" value="1"/>
</dbReference>
<dbReference type="GO" id="GO:0005737">
    <property type="term" value="C:cytoplasm"/>
    <property type="evidence" value="ECO:0007669"/>
    <property type="project" value="TreeGrafter"/>
</dbReference>
<dbReference type="PROSITE" id="PS50075">
    <property type="entry name" value="CARRIER"/>
    <property type="match status" value="1"/>
</dbReference>
<keyword evidence="7" id="KW-1185">Reference proteome</keyword>
<organism evidence="6 7">
    <name type="scientific">Aspergillus tubingensis (strain CBS 134.48)</name>
    <dbReference type="NCBI Taxonomy" id="767770"/>
    <lineage>
        <taxon>Eukaryota</taxon>
        <taxon>Fungi</taxon>
        <taxon>Dikarya</taxon>
        <taxon>Ascomycota</taxon>
        <taxon>Pezizomycotina</taxon>
        <taxon>Eurotiomycetes</taxon>
        <taxon>Eurotiomycetidae</taxon>
        <taxon>Eurotiales</taxon>
        <taxon>Aspergillaceae</taxon>
        <taxon>Aspergillus</taxon>
        <taxon>Aspergillus subgen. Circumdati</taxon>
    </lineage>
</organism>
<dbReference type="InterPro" id="IPR045851">
    <property type="entry name" value="AMP-bd_C_sf"/>
</dbReference>
<feature type="domain" description="Carrier" evidence="5">
    <location>
        <begin position="388"/>
        <end position="464"/>
    </location>
</feature>
<dbReference type="Gene3D" id="3.30.559.10">
    <property type="entry name" value="Chloramphenicol acetyltransferase-like domain"/>
    <property type="match status" value="1"/>
</dbReference>
<dbReference type="SUPFAM" id="SSF51735">
    <property type="entry name" value="NAD(P)-binding Rossmann-fold domains"/>
    <property type="match status" value="1"/>
</dbReference>
<dbReference type="Gene3D" id="3.30.559.30">
    <property type="entry name" value="Nonribosomal peptide synthetase, condensation domain"/>
    <property type="match status" value="1"/>
</dbReference>
<dbReference type="GO" id="GO:0044550">
    <property type="term" value="P:secondary metabolite biosynthetic process"/>
    <property type="evidence" value="ECO:0007669"/>
    <property type="project" value="TreeGrafter"/>
</dbReference>
<evidence type="ECO:0000256" key="2">
    <source>
        <dbReference type="ARBA" id="ARBA00022553"/>
    </source>
</evidence>
<dbReference type="Gene3D" id="1.10.1200.10">
    <property type="entry name" value="ACP-like"/>
    <property type="match status" value="2"/>
</dbReference>
<dbReference type="SUPFAM" id="SSF52777">
    <property type="entry name" value="CoA-dependent acyltransferases"/>
    <property type="match status" value="2"/>
</dbReference>
<dbReference type="InterPro" id="IPR036736">
    <property type="entry name" value="ACP-like_sf"/>
</dbReference>